<gene>
    <name evidence="1" type="ORF">OE88DRAFT_1668846</name>
</gene>
<dbReference type="AlphaFoldDB" id="A0A5C3MWC3"/>
<name>A0A5C3MWC3_9AGAM</name>
<proteinExistence type="predicted"/>
<dbReference type="Proteomes" id="UP000305948">
    <property type="component" value="Unassembled WGS sequence"/>
</dbReference>
<dbReference type="InterPro" id="IPR008949">
    <property type="entry name" value="Isoprenoid_synthase_dom_sf"/>
</dbReference>
<evidence type="ECO:0000313" key="2">
    <source>
        <dbReference type="Proteomes" id="UP000305948"/>
    </source>
</evidence>
<protein>
    <submittedName>
        <fullName evidence="1">Uncharacterized protein</fullName>
    </submittedName>
</protein>
<dbReference type="SUPFAM" id="SSF48576">
    <property type="entry name" value="Terpenoid synthases"/>
    <property type="match status" value="1"/>
</dbReference>
<organism evidence="1 2">
    <name type="scientific">Heliocybe sulcata</name>
    <dbReference type="NCBI Taxonomy" id="5364"/>
    <lineage>
        <taxon>Eukaryota</taxon>
        <taxon>Fungi</taxon>
        <taxon>Dikarya</taxon>
        <taxon>Basidiomycota</taxon>
        <taxon>Agaricomycotina</taxon>
        <taxon>Agaricomycetes</taxon>
        <taxon>Gloeophyllales</taxon>
        <taxon>Gloeophyllaceae</taxon>
        <taxon>Heliocybe</taxon>
    </lineage>
</organism>
<keyword evidence="2" id="KW-1185">Reference proteome</keyword>
<dbReference type="Gene3D" id="1.10.600.10">
    <property type="entry name" value="Farnesyl Diphosphate Synthase"/>
    <property type="match status" value="1"/>
</dbReference>
<reference evidence="1 2" key="1">
    <citation type="journal article" date="2019" name="Nat. Ecol. Evol.">
        <title>Megaphylogeny resolves global patterns of mushroom evolution.</title>
        <authorList>
            <person name="Varga T."/>
            <person name="Krizsan K."/>
            <person name="Foldi C."/>
            <person name="Dima B."/>
            <person name="Sanchez-Garcia M."/>
            <person name="Sanchez-Ramirez S."/>
            <person name="Szollosi G.J."/>
            <person name="Szarkandi J.G."/>
            <person name="Papp V."/>
            <person name="Albert L."/>
            <person name="Andreopoulos W."/>
            <person name="Angelini C."/>
            <person name="Antonin V."/>
            <person name="Barry K.W."/>
            <person name="Bougher N.L."/>
            <person name="Buchanan P."/>
            <person name="Buyck B."/>
            <person name="Bense V."/>
            <person name="Catcheside P."/>
            <person name="Chovatia M."/>
            <person name="Cooper J."/>
            <person name="Damon W."/>
            <person name="Desjardin D."/>
            <person name="Finy P."/>
            <person name="Geml J."/>
            <person name="Haridas S."/>
            <person name="Hughes K."/>
            <person name="Justo A."/>
            <person name="Karasinski D."/>
            <person name="Kautmanova I."/>
            <person name="Kiss B."/>
            <person name="Kocsube S."/>
            <person name="Kotiranta H."/>
            <person name="LaButti K.M."/>
            <person name="Lechner B.E."/>
            <person name="Liimatainen K."/>
            <person name="Lipzen A."/>
            <person name="Lukacs Z."/>
            <person name="Mihaltcheva S."/>
            <person name="Morgado L.N."/>
            <person name="Niskanen T."/>
            <person name="Noordeloos M.E."/>
            <person name="Ohm R.A."/>
            <person name="Ortiz-Santana B."/>
            <person name="Ovrebo C."/>
            <person name="Racz N."/>
            <person name="Riley R."/>
            <person name="Savchenko A."/>
            <person name="Shiryaev A."/>
            <person name="Soop K."/>
            <person name="Spirin V."/>
            <person name="Szebenyi C."/>
            <person name="Tomsovsky M."/>
            <person name="Tulloss R.E."/>
            <person name="Uehling J."/>
            <person name="Grigoriev I.V."/>
            <person name="Vagvolgyi C."/>
            <person name="Papp T."/>
            <person name="Martin F.M."/>
            <person name="Miettinen O."/>
            <person name="Hibbett D.S."/>
            <person name="Nagy L.G."/>
        </authorList>
    </citation>
    <scope>NUCLEOTIDE SEQUENCE [LARGE SCALE GENOMIC DNA]</scope>
    <source>
        <strain evidence="1 2">OMC1185</strain>
    </source>
</reference>
<sequence length="88" mass="10541">MHEKHVGFEEATEMVRNLLRSRLLDASREKEVLLSLAFDETTKAHLQQYIFWSECWIVGSEPWHLRSRRYKADRIKVNDIPMDEQDLP</sequence>
<evidence type="ECO:0000313" key="1">
    <source>
        <dbReference type="EMBL" id="TFK45751.1"/>
    </source>
</evidence>
<accession>A0A5C3MWC3</accession>
<dbReference type="EMBL" id="ML213537">
    <property type="protein sequence ID" value="TFK45751.1"/>
    <property type="molecule type" value="Genomic_DNA"/>
</dbReference>